<evidence type="ECO:0000313" key="1">
    <source>
        <dbReference type="EMBL" id="EPX78944.1"/>
    </source>
</evidence>
<keyword evidence="2" id="KW-1185">Reference proteome</keyword>
<evidence type="ECO:0000313" key="2">
    <source>
        <dbReference type="Proteomes" id="UP000015351"/>
    </source>
</evidence>
<proteinExistence type="predicted"/>
<dbReference type="EMBL" id="AONI01000010">
    <property type="protein sequence ID" value="EPX78944.1"/>
    <property type="molecule type" value="Genomic_DNA"/>
</dbReference>
<sequence>MHASLNDLPKGPARAARVKSKFVIACKTMLDRCRPTC</sequence>
<protein>
    <submittedName>
        <fullName evidence="1">Uncharacterized protein</fullName>
    </submittedName>
</protein>
<organism evidence="1 2">
    <name type="scientific">Litoreibacter arenae DSM 19593</name>
    <dbReference type="NCBI Taxonomy" id="1123360"/>
    <lineage>
        <taxon>Bacteria</taxon>
        <taxon>Pseudomonadati</taxon>
        <taxon>Pseudomonadota</taxon>
        <taxon>Alphaproteobacteria</taxon>
        <taxon>Rhodobacterales</taxon>
        <taxon>Roseobacteraceae</taxon>
        <taxon>Litoreibacter</taxon>
    </lineage>
</organism>
<dbReference type="HOGENOM" id="CLU_3345463_0_0_5"/>
<dbReference type="Proteomes" id="UP000015351">
    <property type="component" value="Unassembled WGS sequence"/>
</dbReference>
<accession>S9RY81</accession>
<dbReference type="AlphaFoldDB" id="S9RY81"/>
<gene>
    <name evidence="1" type="ORF">thalar_01760</name>
</gene>
<reference evidence="2" key="1">
    <citation type="journal article" date="2013" name="Stand. Genomic Sci.">
        <title>Genome sequence of the Litoreibacter arenae type strain (DSM 19593(T)), a member of the Roseobacter clade isolated from sea sand.</title>
        <authorList>
            <person name="Riedel T."/>
            <person name="Fiebig A."/>
            <person name="Petersen J."/>
            <person name="Gronow S."/>
            <person name="Kyrpides N.C."/>
            <person name="Goker M."/>
            <person name="Klenk H.P."/>
        </authorList>
    </citation>
    <scope>NUCLEOTIDE SEQUENCE [LARGE SCALE GENOMIC DNA]</scope>
    <source>
        <strain evidence="2">DSM 19593</strain>
    </source>
</reference>
<name>S9RY81_9RHOB</name>
<comment type="caution">
    <text evidence="1">The sequence shown here is derived from an EMBL/GenBank/DDBJ whole genome shotgun (WGS) entry which is preliminary data.</text>
</comment>